<dbReference type="InterPro" id="IPR002123">
    <property type="entry name" value="Plipid/glycerol_acylTrfase"/>
</dbReference>
<dbReference type="EMBL" id="JYLA01000002">
    <property type="protein sequence ID" value="KMM86048.1"/>
    <property type="molecule type" value="Genomic_DNA"/>
</dbReference>
<protein>
    <submittedName>
        <fullName evidence="8">Glycerol acyltransferase</fullName>
    </submittedName>
    <submittedName>
        <fullName evidence="9">Lyso-ornithine lipid acyltransferase</fullName>
    </submittedName>
</protein>
<evidence type="ECO:0000313" key="8">
    <source>
        <dbReference type="EMBL" id="KMM86048.1"/>
    </source>
</evidence>
<dbReference type="EMBL" id="FNRS01000001">
    <property type="protein sequence ID" value="SED00488.1"/>
    <property type="molecule type" value="Genomic_DNA"/>
</dbReference>
<comment type="pathway">
    <text evidence="1">Lipid metabolism.</text>
</comment>
<dbReference type="PANTHER" id="PTHR10434">
    <property type="entry name" value="1-ACYL-SN-GLYCEROL-3-PHOSPHATE ACYLTRANSFERASE"/>
    <property type="match status" value="1"/>
</dbReference>
<sequence length="267" mass="29832">MNRLRRYGRVVRVLGVVGLGLSMASVFGLLERLNCNSTMERRQRWSMFFMARLSNALPFRVTVIGERPATPMLWVSNHVSWTDIALLGQLTPLSFLSKSEVRGWPIAGWLAAKAGSLFIRRGAGDSQLIREQMTRHLQQSLSLLMFPEGTTTDGGSVRTFHGRLFSAAIESRVSLQPVAIRYLRNGEPDRIAPFVGNDDLLSHLLRLFAHEQAEVEIHLLEPIACEQQERAVLAFRAQEMIRQVVATRPGNHPAEAELAHNGITAVS</sequence>
<keyword evidence="5 8" id="KW-0012">Acyltransferase</keyword>
<keyword evidence="2" id="KW-0444">Lipid biosynthesis</keyword>
<evidence type="ECO:0000256" key="5">
    <source>
        <dbReference type="ARBA" id="ARBA00023315"/>
    </source>
</evidence>
<keyword evidence="3 8" id="KW-0808">Transferase</keyword>
<name>A0A0J6GUN4_PSETA</name>
<accession>A0A0J6GUN4</accession>
<dbReference type="PANTHER" id="PTHR10434:SF64">
    <property type="entry name" value="1-ACYL-SN-GLYCEROL-3-PHOSPHATE ACYLTRANSFERASE-RELATED"/>
    <property type="match status" value="1"/>
</dbReference>
<feature type="domain" description="Phospholipid/glycerol acyltransferase" evidence="7">
    <location>
        <begin position="72"/>
        <end position="183"/>
    </location>
</feature>
<evidence type="ECO:0000256" key="6">
    <source>
        <dbReference type="SAM" id="Phobius"/>
    </source>
</evidence>
<dbReference type="GO" id="GO:0003841">
    <property type="term" value="F:1-acylglycerol-3-phosphate O-acyltransferase activity"/>
    <property type="evidence" value="ECO:0007669"/>
    <property type="project" value="TreeGrafter"/>
</dbReference>
<dbReference type="Pfam" id="PF01553">
    <property type="entry name" value="Acyltransferase"/>
    <property type="match status" value="1"/>
</dbReference>
<evidence type="ECO:0000256" key="2">
    <source>
        <dbReference type="ARBA" id="ARBA00022516"/>
    </source>
</evidence>
<proteinExistence type="predicted"/>
<dbReference type="OrthoDB" id="9806880at2"/>
<keyword evidence="4" id="KW-0443">Lipid metabolism</keyword>
<dbReference type="GO" id="GO:0006654">
    <property type="term" value="P:phosphatidic acid biosynthetic process"/>
    <property type="evidence" value="ECO:0007669"/>
    <property type="project" value="TreeGrafter"/>
</dbReference>
<dbReference type="RefSeq" id="WP_048378919.1">
    <property type="nucleotide sequence ID" value="NZ_FNRS01000001.1"/>
</dbReference>
<reference evidence="8 10" key="1">
    <citation type="submission" date="2015-02" db="EMBL/GenBank/DDBJ databases">
        <title>Pseudomonas helleri sp. nov. and Pseudomonas weihenstephanensis sp. nov., isolated from raw cows milk.</title>
        <authorList>
            <person name="von Neubeck M."/>
            <person name="Huptas C."/>
            <person name="Wenning M."/>
            <person name="Scherer S."/>
        </authorList>
    </citation>
    <scope>NUCLEOTIDE SEQUENCE [LARGE SCALE GENOMIC DNA]</scope>
    <source>
        <strain evidence="8 10">DSM 21104</strain>
    </source>
</reference>
<keyword evidence="6" id="KW-1133">Transmembrane helix</keyword>
<reference evidence="9 11" key="2">
    <citation type="submission" date="2016-10" db="EMBL/GenBank/DDBJ databases">
        <authorList>
            <person name="Varghese N."/>
            <person name="Submissions S."/>
        </authorList>
    </citation>
    <scope>NUCLEOTIDE SEQUENCE [LARGE SCALE GENOMIC DNA]</scope>
    <source>
        <strain evidence="9 11">BS3652</strain>
    </source>
</reference>
<evidence type="ECO:0000259" key="7">
    <source>
        <dbReference type="SMART" id="SM00563"/>
    </source>
</evidence>
<dbReference type="Proteomes" id="UP000036395">
    <property type="component" value="Unassembled WGS sequence"/>
</dbReference>
<dbReference type="CDD" id="cd07989">
    <property type="entry name" value="LPLAT_AGPAT-like"/>
    <property type="match status" value="1"/>
</dbReference>
<dbReference type="SUPFAM" id="SSF69593">
    <property type="entry name" value="Glycerol-3-phosphate (1)-acyltransferase"/>
    <property type="match status" value="1"/>
</dbReference>
<evidence type="ECO:0000313" key="11">
    <source>
        <dbReference type="Proteomes" id="UP000183155"/>
    </source>
</evidence>
<evidence type="ECO:0000256" key="1">
    <source>
        <dbReference type="ARBA" id="ARBA00005189"/>
    </source>
</evidence>
<dbReference type="PATRIC" id="fig|47884.3.peg.1468"/>
<comment type="caution">
    <text evidence="8">The sequence shown here is derived from an EMBL/GenBank/DDBJ whole genome shotgun (WGS) entry which is preliminary data.</text>
</comment>
<keyword evidence="6" id="KW-0812">Transmembrane</keyword>
<evidence type="ECO:0000313" key="9">
    <source>
        <dbReference type="EMBL" id="SED00488.1"/>
    </source>
</evidence>
<gene>
    <name evidence="9" type="ORF">SAMN04490203_3585</name>
    <name evidence="8" type="ORF">TU78_05340</name>
</gene>
<evidence type="ECO:0000313" key="10">
    <source>
        <dbReference type="Proteomes" id="UP000036395"/>
    </source>
</evidence>
<feature type="transmembrane region" description="Helical" evidence="6">
    <location>
        <begin position="12"/>
        <end position="30"/>
    </location>
</feature>
<evidence type="ECO:0000256" key="3">
    <source>
        <dbReference type="ARBA" id="ARBA00022679"/>
    </source>
</evidence>
<dbReference type="Proteomes" id="UP000183155">
    <property type="component" value="Unassembled WGS sequence"/>
</dbReference>
<organism evidence="8 10">
    <name type="scientific">Pseudomonas taetrolens</name>
    <dbReference type="NCBI Taxonomy" id="47884"/>
    <lineage>
        <taxon>Bacteria</taxon>
        <taxon>Pseudomonadati</taxon>
        <taxon>Pseudomonadota</taxon>
        <taxon>Gammaproteobacteria</taxon>
        <taxon>Pseudomonadales</taxon>
        <taxon>Pseudomonadaceae</taxon>
        <taxon>Pseudomonas</taxon>
    </lineage>
</organism>
<keyword evidence="11" id="KW-1185">Reference proteome</keyword>
<dbReference type="AlphaFoldDB" id="A0A0J6GUN4"/>
<evidence type="ECO:0000256" key="4">
    <source>
        <dbReference type="ARBA" id="ARBA00023098"/>
    </source>
</evidence>
<keyword evidence="6" id="KW-0472">Membrane</keyword>
<dbReference type="STRING" id="47884.SAMN04490203_3585"/>
<dbReference type="SMART" id="SM00563">
    <property type="entry name" value="PlsC"/>
    <property type="match status" value="1"/>
</dbReference>